<dbReference type="AlphaFoldDB" id="A0AAX6ILW3"/>
<proteinExistence type="predicted"/>
<evidence type="ECO:0000313" key="1">
    <source>
        <dbReference type="EMBL" id="KAJ6854068.1"/>
    </source>
</evidence>
<name>A0AAX6ILW3_IRIPA</name>
<protein>
    <submittedName>
        <fullName evidence="1">Basic proline-rich protein-like</fullName>
    </submittedName>
</protein>
<organism evidence="1 2">
    <name type="scientific">Iris pallida</name>
    <name type="common">Sweet iris</name>
    <dbReference type="NCBI Taxonomy" id="29817"/>
    <lineage>
        <taxon>Eukaryota</taxon>
        <taxon>Viridiplantae</taxon>
        <taxon>Streptophyta</taxon>
        <taxon>Embryophyta</taxon>
        <taxon>Tracheophyta</taxon>
        <taxon>Spermatophyta</taxon>
        <taxon>Magnoliopsida</taxon>
        <taxon>Liliopsida</taxon>
        <taxon>Asparagales</taxon>
        <taxon>Iridaceae</taxon>
        <taxon>Iridoideae</taxon>
        <taxon>Irideae</taxon>
        <taxon>Iris</taxon>
    </lineage>
</organism>
<comment type="caution">
    <text evidence="1">The sequence shown here is derived from an EMBL/GenBank/DDBJ whole genome shotgun (WGS) entry which is preliminary data.</text>
</comment>
<reference evidence="1" key="2">
    <citation type="submission" date="2023-04" db="EMBL/GenBank/DDBJ databases">
        <authorList>
            <person name="Bruccoleri R.E."/>
            <person name="Oakeley E.J."/>
            <person name="Faust A.-M."/>
            <person name="Dessus-Babus S."/>
            <person name="Altorfer M."/>
            <person name="Burckhardt D."/>
            <person name="Oertli M."/>
            <person name="Naumann U."/>
            <person name="Petersen F."/>
            <person name="Wong J."/>
        </authorList>
    </citation>
    <scope>NUCLEOTIDE SEQUENCE</scope>
    <source>
        <strain evidence="1">GSM-AAB239-AS_SAM_17_03QT</strain>
        <tissue evidence="1">Leaf</tissue>
    </source>
</reference>
<dbReference type="Proteomes" id="UP001140949">
    <property type="component" value="Unassembled WGS sequence"/>
</dbReference>
<evidence type="ECO:0000313" key="2">
    <source>
        <dbReference type="Proteomes" id="UP001140949"/>
    </source>
</evidence>
<gene>
    <name evidence="1" type="ORF">M6B38_100880</name>
</gene>
<dbReference type="EMBL" id="JANAVB010000197">
    <property type="protein sequence ID" value="KAJ6854068.1"/>
    <property type="molecule type" value="Genomic_DNA"/>
</dbReference>
<reference evidence="1" key="1">
    <citation type="journal article" date="2023" name="GigaByte">
        <title>Genome assembly of the bearded iris, Iris pallida Lam.</title>
        <authorList>
            <person name="Bruccoleri R.E."/>
            <person name="Oakeley E.J."/>
            <person name="Faust A.M.E."/>
            <person name="Altorfer M."/>
            <person name="Dessus-Babus S."/>
            <person name="Burckhardt D."/>
            <person name="Oertli M."/>
            <person name="Naumann U."/>
            <person name="Petersen F."/>
            <person name="Wong J."/>
        </authorList>
    </citation>
    <scope>NUCLEOTIDE SEQUENCE</scope>
    <source>
        <strain evidence="1">GSM-AAB239-AS_SAM_17_03QT</strain>
    </source>
</reference>
<sequence>MLTEGERGSRSDVVLLGSSRGCRLRFAEVTAEEATRDTYRRWLAGCGVSGPALRVPMARPGDEVEDRARVTRRRVGVPGLALWGRGSSACDMSGTVPLALCGPRRGGGLDTRRRSPAFSVEGGLAPSKVGGTRHLVDGEVRELSGASVAGNSAAPEERARRRRLANAVGMVVVSTAAHGPCSVVRENLRWRTREEEGLETSVIGIGNHGYRGTADGWAMARI</sequence>
<keyword evidence="2" id="KW-1185">Reference proteome</keyword>
<accession>A0AAX6ILW3</accession>